<dbReference type="PROSITE" id="PS50206">
    <property type="entry name" value="RHODANESE_3"/>
    <property type="match status" value="1"/>
</dbReference>
<dbReference type="Pfam" id="PF00581">
    <property type="entry name" value="Rhodanese"/>
    <property type="match status" value="1"/>
</dbReference>
<dbReference type="InterPro" id="IPR036873">
    <property type="entry name" value="Rhodanese-like_dom_sf"/>
</dbReference>
<feature type="domain" description="Rhodanese" evidence="1">
    <location>
        <begin position="8"/>
        <end position="81"/>
    </location>
</feature>
<dbReference type="PANTHER" id="PTHR43031:SF16">
    <property type="entry name" value="OXIDOREDUCTASE"/>
    <property type="match status" value="1"/>
</dbReference>
<protein>
    <submittedName>
        <fullName evidence="2">Rhodanese-like domain-containing protein</fullName>
    </submittedName>
</protein>
<comment type="caution">
    <text evidence="2">The sequence shown here is derived from an EMBL/GenBank/DDBJ whole genome shotgun (WGS) entry which is preliminary data.</text>
</comment>
<keyword evidence="3" id="KW-1185">Reference proteome</keyword>
<dbReference type="SUPFAM" id="SSF52821">
    <property type="entry name" value="Rhodanese/Cell cycle control phosphatase"/>
    <property type="match status" value="1"/>
</dbReference>
<dbReference type="EMBL" id="JADKYY010000013">
    <property type="protein sequence ID" value="MBF5028003.1"/>
    <property type="molecule type" value="Genomic_DNA"/>
</dbReference>
<evidence type="ECO:0000313" key="3">
    <source>
        <dbReference type="Proteomes" id="UP000694480"/>
    </source>
</evidence>
<proteinExistence type="predicted"/>
<dbReference type="InterPro" id="IPR001763">
    <property type="entry name" value="Rhodanese-like_dom"/>
</dbReference>
<dbReference type="InterPro" id="IPR050229">
    <property type="entry name" value="GlpE_sulfurtransferase"/>
</dbReference>
<dbReference type="RefSeq" id="WP_194739927.1">
    <property type="nucleotide sequence ID" value="NZ_JADKYY010000013.1"/>
</dbReference>
<dbReference type="AlphaFoldDB" id="A0A930YX21"/>
<dbReference type="PANTHER" id="PTHR43031">
    <property type="entry name" value="FAD-DEPENDENT OXIDOREDUCTASE"/>
    <property type="match status" value="1"/>
</dbReference>
<organism evidence="2 3">
    <name type="scientific">Planobacterium oryzisoli</name>
    <dbReference type="NCBI Taxonomy" id="2771435"/>
    <lineage>
        <taxon>Bacteria</taxon>
        <taxon>Pseudomonadati</taxon>
        <taxon>Bacteroidota</taxon>
        <taxon>Flavobacteriia</taxon>
        <taxon>Flavobacteriales</taxon>
        <taxon>Weeksellaceae</taxon>
        <taxon>Chryseobacterium group</taxon>
        <taxon>Chryseobacterium</taxon>
    </lineage>
</organism>
<sequence>MNIQDILAQKNYTLIDVREPFELQLDGSIEGAVNIPTGQIEARLEEIRSIEGPKLIFCKSGGRSQGVSSYLQSKQIPEVFNAGSYIMLRHMIA</sequence>
<reference evidence="2" key="1">
    <citation type="submission" date="2020-11" db="EMBL/GenBank/DDBJ databases">
        <title>Genome seq and assembly of Planobacterium sp.</title>
        <authorList>
            <person name="Chhetri G."/>
        </authorList>
    </citation>
    <scope>NUCLEOTIDE SEQUENCE</scope>
    <source>
        <strain evidence="2">GCR5</strain>
    </source>
</reference>
<dbReference type="Gene3D" id="3.40.250.10">
    <property type="entry name" value="Rhodanese-like domain"/>
    <property type="match status" value="1"/>
</dbReference>
<dbReference type="CDD" id="cd00158">
    <property type="entry name" value="RHOD"/>
    <property type="match status" value="1"/>
</dbReference>
<evidence type="ECO:0000313" key="2">
    <source>
        <dbReference type="EMBL" id="MBF5028003.1"/>
    </source>
</evidence>
<evidence type="ECO:0000259" key="1">
    <source>
        <dbReference type="PROSITE" id="PS50206"/>
    </source>
</evidence>
<dbReference type="Proteomes" id="UP000694480">
    <property type="component" value="Unassembled WGS sequence"/>
</dbReference>
<gene>
    <name evidence="2" type="ORF">IC612_09360</name>
</gene>
<accession>A0A930YX21</accession>
<name>A0A930YX21_9FLAO</name>